<dbReference type="SUPFAM" id="SSF47095">
    <property type="entry name" value="HMG-box"/>
    <property type="match status" value="1"/>
</dbReference>
<dbReference type="PANTHER" id="PTHR10270">
    <property type="entry name" value="SOX TRANSCRIPTION FACTOR"/>
    <property type="match status" value="1"/>
</dbReference>
<sequence>MVPSVLGGACQWQGYHHHHHQQQQQQQQQLSAEVGMAAGLKTQQQQQKAAKEQRIRRPMNAFMVWAKVERKKLADENPDLHNADLSKMLGSVACPEEAVVSTQLPIHFVFLGPKLAGERYYFCSLVQRRTIQAIHGKVLHRESNTMRGAKHRAHETGGLLEHFEQGWERGRISTAAGQMTVQRPDSRLCRSPSSKSRSASDRVEGNGGIFERIVAPDPSPMPAIFYVLDLELEQPSWMLCPRPLTVAVLFPVAIMIVPANEQMTAPGNFPVYRQLTSHLFEISELIWAALDLEVFRADEDEARERRDVKRYSAKIIEHRKPYPLARHVPRASGRASERSALAG</sequence>
<feature type="DNA-binding region" description="HMG box" evidence="2">
    <location>
        <begin position="55"/>
        <end position="90"/>
    </location>
</feature>
<reference evidence="5 6" key="1">
    <citation type="submission" date="2023-02" db="EMBL/GenBank/DDBJ databases">
        <title>LHISI_Scaffold_Assembly.</title>
        <authorList>
            <person name="Stuart O.P."/>
            <person name="Cleave R."/>
            <person name="Magrath M.J.L."/>
            <person name="Mikheyev A.S."/>
        </authorList>
    </citation>
    <scope>NUCLEOTIDE SEQUENCE [LARGE SCALE GENOMIC DNA]</scope>
    <source>
        <strain evidence="5">Daus_M_001</strain>
        <tissue evidence="5">Leg muscle</tissue>
    </source>
</reference>
<evidence type="ECO:0000313" key="6">
    <source>
        <dbReference type="Proteomes" id="UP001159363"/>
    </source>
</evidence>
<evidence type="ECO:0000256" key="3">
    <source>
        <dbReference type="SAM" id="MobiDB-lite"/>
    </source>
</evidence>
<evidence type="ECO:0000256" key="2">
    <source>
        <dbReference type="PROSITE-ProRule" id="PRU00267"/>
    </source>
</evidence>
<dbReference type="InterPro" id="IPR050140">
    <property type="entry name" value="SRY-related_HMG-box_TF-like"/>
</dbReference>
<organism evidence="5 6">
    <name type="scientific">Dryococelus australis</name>
    <dbReference type="NCBI Taxonomy" id="614101"/>
    <lineage>
        <taxon>Eukaryota</taxon>
        <taxon>Metazoa</taxon>
        <taxon>Ecdysozoa</taxon>
        <taxon>Arthropoda</taxon>
        <taxon>Hexapoda</taxon>
        <taxon>Insecta</taxon>
        <taxon>Pterygota</taxon>
        <taxon>Neoptera</taxon>
        <taxon>Polyneoptera</taxon>
        <taxon>Phasmatodea</taxon>
        <taxon>Verophasmatodea</taxon>
        <taxon>Anareolatae</taxon>
        <taxon>Phasmatidae</taxon>
        <taxon>Eurycanthinae</taxon>
        <taxon>Dryococelus</taxon>
    </lineage>
</organism>
<evidence type="ECO:0000259" key="4">
    <source>
        <dbReference type="PROSITE" id="PS50118"/>
    </source>
</evidence>
<accession>A0ABQ9HD81</accession>
<keyword evidence="1 2" id="KW-0238">DNA-binding</keyword>
<name>A0ABQ9HD81_9NEOP</name>
<evidence type="ECO:0000313" key="5">
    <source>
        <dbReference type="EMBL" id="KAJ8882224.1"/>
    </source>
</evidence>
<dbReference type="InterPro" id="IPR036910">
    <property type="entry name" value="HMG_box_dom_sf"/>
</dbReference>
<comment type="caution">
    <text evidence="5">The sequence shown here is derived from an EMBL/GenBank/DDBJ whole genome shotgun (WGS) entry which is preliminary data.</text>
</comment>
<dbReference type="Proteomes" id="UP001159363">
    <property type="component" value="Chromosome 5"/>
</dbReference>
<dbReference type="EMBL" id="JARBHB010000006">
    <property type="protein sequence ID" value="KAJ8882224.1"/>
    <property type="molecule type" value="Genomic_DNA"/>
</dbReference>
<keyword evidence="2" id="KW-0539">Nucleus</keyword>
<proteinExistence type="predicted"/>
<gene>
    <name evidence="5" type="ORF">PR048_018712</name>
</gene>
<feature type="domain" description="HMG box" evidence="4">
    <location>
        <begin position="55"/>
        <end position="90"/>
    </location>
</feature>
<dbReference type="PANTHER" id="PTHR10270:SF317">
    <property type="entry name" value="TRANSCRIPTION FACTOR SOX-15-RELATED"/>
    <property type="match status" value="1"/>
</dbReference>
<feature type="region of interest" description="Disordered" evidence="3">
    <location>
        <begin position="183"/>
        <end position="203"/>
    </location>
</feature>
<dbReference type="Pfam" id="PF00505">
    <property type="entry name" value="HMG_box"/>
    <property type="match status" value="1"/>
</dbReference>
<evidence type="ECO:0000256" key="1">
    <source>
        <dbReference type="ARBA" id="ARBA00023125"/>
    </source>
</evidence>
<protein>
    <recommendedName>
        <fullName evidence="4">HMG box domain-containing protein</fullName>
    </recommendedName>
</protein>
<dbReference type="PROSITE" id="PS50118">
    <property type="entry name" value="HMG_BOX_2"/>
    <property type="match status" value="1"/>
</dbReference>
<dbReference type="InterPro" id="IPR009071">
    <property type="entry name" value="HMG_box_dom"/>
</dbReference>
<dbReference type="Gene3D" id="1.10.30.10">
    <property type="entry name" value="High mobility group box domain"/>
    <property type="match status" value="1"/>
</dbReference>
<keyword evidence="6" id="KW-1185">Reference proteome</keyword>